<organism evidence="1 2">
    <name type="scientific">Fusarium decemcellulare</name>
    <dbReference type="NCBI Taxonomy" id="57161"/>
    <lineage>
        <taxon>Eukaryota</taxon>
        <taxon>Fungi</taxon>
        <taxon>Dikarya</taxon>
        <taxon>Ascomycota</taxon>
        <taxon>Pezizomycotina</taxon>
        <taxon>Sordariomycetes</taxon>
        <taxon>Hypocreomycetidae</taxon>
        <taxon>Hypocreales</taxon>
        <taxon>Nectriaceae</taxon>
        <taxon>Fusarium</taxon>
        <taxon>Fusarium decemcellulare species complex</taxon>
    </lineage>
</organism>
<accession>A0ACC1SVR8</accession>
<keyword evidence="2" id="KW-1185">Reference proteome</keyword>
<evidence type="ECO:0000313" key="1">
    <source>
        <dbReference type="EMBL" id="KAJ3547507.1"/>
    </source>
</evidence>
<sequence length="453" mass="52035">MLTHPRQRLINGTWPGLRNGGPAASRERGYDRGRKGTAILQGVQSVFDLLTQPLHADDRRDDRREDRRAQYGVAALQQTPARKELMRDLQHANEENKGLREHLMKLEETCSQLKRRNDAMQSTRDAQEEFLGRQEPDSEISARFEEIFSQVKNWTNKFCNTKDAARAMEIDLIDPGLTSQIQRVMPKVRSIQDLPDLLPLKDIKRRKKFIRGWIALNVSEHMFRSLTAPHAMETGSDLWIPEAARSAVMVLEMTLLHSGEAIPQFAFHEWRVLTFALLNKIFPLQNWQQDTDDAITKVMQVTMEVIRPLVSSNVPLPELEKTLRQNIYEPAIELSQLLRRQRACWYVRFPHIMAGNQLPENDYTAPYIFQPDTMKDIDGLEEDEDDNAGSGHCLKAIDIVILPGLYKSGNHDGKKYDIEYLLLKAEVSCTEIVHQNVREGMAYTQPRETLEGA</sequence>
<dbReference type="EMBL" id="JANRMS010000077">
    <property type="protein sequence ID" value="KAJ3547507.1"/>
    <property type="molecule type" value="Genomic_DNA"/>
</dbReference>
<dbReference type="Proteomes" id="UP001148629">
    <property type="component" value="Unassembled WGS sequence"/>
</dbReference>
<reference evidence="1" key="1">
    <citation type="submission" date="2022-08" db="EMBL/GenBank/DDBJ databases">
        <title>Genome Sequence of Fusarium decemcellulare.</title>
        <authorList>
            <person name="Buettner E."/>
        </authorList>
    </citation>
    <scope>NUCLEOTIDE SEQUENCE</scope>
    <source>
        <strain evidence="1">Babe19</strain>
    </source>
</reference>
<protein>
    <submittedName>
        <fullName evidence="1">Uncharacterized protein</fullName>
    </submittedName>
</protein>
<name>A0ACC1SVR8_9HYPO</name>
<proteinExistence type="predicted"/>
<comment type="caution">
    <text evidence="1">The sequence shown here is derived from an EMBL/GenBank/DDBJ whole genome shotgun (WGS) entry which is preliminary data.</text>
</comment>
<gene>
    <name evidence="1" type="ORF">NM208_g1481</name>
</gene>
<evidence type="ECO:0000313" key="2">
    <source>
        <dbReference type="Proteomes" id="UP001148629"/>
    </source>
</evidence>